<dbReference type="RefSeq" id="WP_191709667.1">
    <property type="nucleotide sequence ID" value="NZ_JACSPQ010000001.1"/>
</dbReference>
<comment type="caution">
    <text evidence="1">The sequence shown here is derived from an EMBL/GenBank/DDBJ whole genome shotgun (WGS) entry which is preliminary data.</text>
</comment>
<protein>
    <submittedName>
        <fullName evidence="1">Uncharacterized protein</fullName>
    </submittedName>
</protein>
<dbReference type="EMBL" id="JACSPQ010000001">
    <property type="protein sequence ID" value="MBD8001431.1"/>
    <property type="molecule type" value="Genomic_DNA"/>
</dbReference>
<evidence type="ECO:0000313" key="1">
    <source>
        <dbReference type="EMBL" id="MBD8001431.1"/>
    </source>
</evidence>
<name>A0ABR8VAM6_9BACT</name>
<gene>
    <name evidence="1" type="ORF">H9626_04265</name>
</gene>
<sequence length="194" mass="21534">MEQKIKFAPTVLLVDAVYLDRVGRDMVAHFAPIVNRELPKADLAVLLECLALDAGVQPGESEIQVIFIYQAGKTKMEFCKPSGLETELHNVGFKSAVGEFSLYAFQPSGMAKREDLFSESLQLAGESKEVKRIIFVPDEEDYAPALEEVISEIKGKESITRFGMNPPDYEHDYGFELLGFGILQALGIRSEELG</sequence>
<proteinExistence type="predicted"/>
<dbReference type="InterPro" id="IPR046729">
    <property type="entry name" value="DUF6621"/>
</dbReference>
<reference evidence="1 2" key="1">
    <citation type="submission" date="2020-08" db="EMBL/GenBank/DDBJ databases">
        <title>A Genomic Blueprint of the Chicken Gut Microbiome.</title>
        <authorList>
            <person name="Gilroy R."/>
            <person name="Ravi A."/>
            <person name="Getino M."/>
            <person name="Pursley I."/>
            <person name="Horton D.L."/>
            <person name="Alikhan N.-F."/>
            <person name="Baker D."/>
            <person name="Gharbi K."/>
            <person name="Hall N."/>
            <person name="Watson M."/>
            <person name="Adriaenssens E.M."/>
            <person name="Foster-Nyarko E."/>
            <person name="Jarju S."/>
            <person name="Secka A."/>
            <person name="Antonio M."/>
            <person name="Oren A."/>
            <person name="Chaudhuri R."/>
            <person name="La Ragione R.M."/>
            <person name="Hildebrand F."/>
            <person name="Pallen M.J."/>
        </authorList>
    </citation>
    <scope>NUCLEOTIDE SEQUENCE [LARGE SCALE GENOMIC DNA]</scope>
    <source>
        <strain evidence="1 2">Sa1YUN3</strain>
    </source>
</reference>
<dbReference type="Pfam" id="PF20326">
    <property type="entry name" value="DUF6621"/>
    <property type="match status" value="1"/>
</dbReference>
<evidence type="ECO:0000313" key="2">
    <source>
        <dbReference type="Proteomes" id="UP000616346"/>
    </source>
</evidence>
<keyword evidence="2" id="KW-1185">Reference proteome</keyword>
<accession>A0ABR8VAM6</accession>
<dbReference type="Proteomes" id="UP000616346">
    <property type="component" value="Unassembled WGS sequence"/>
</dbReference>
<organism evidence="1 2">
    <name type="scientific">Phocaeicola faecium</name>
    <dbReference type="NCBI Taxonomy" id="2762213"/>
    <lineage>
        <taxon>Bacteria</taxon>
        <taxon>Pseudomonadati</taxon>
        <taxon>Bacteroidota</taxon>
        <taxon>Bacteroidia</taxon>
        <taxon>Bacteroidales</taxon>
        <taxon>Bacteroidaceae</taxon>
        <taxon>Phocaeicola</taxon>
    </lineage>
</organism>